<sequence length="118" mass="13901">MADLIHNLQDVYKKWETKCPDFSSRGRGDLQYTTENKSRSCDRSEYRHDNHMIFDRPGDRRFKQRVKIPHFKLPKYEGLAQFKMAPCVVTVSKQRPFIGACCLKCLPKSRNLITHVLE</sequence>
<protein>
    <submittedName>
        <fullName evidence="1">Glycerol-3-phosphate acyltransferase 1, mitochondrial</fullName>
    </submittedName>
</protein>
<reference evidence="1" key="1">
    <citation type="submission" date="2020-08" db="EMBL/GenBank/DDBJ databases">
        <title>Multicomponent nature underlies the extraordinary mechanical properties of spider dragline silk.</title>
        <authorList>
            <person name="Kono N."/>
            <person name="Nakamura H."/>
            <person name="Mori M."/>
            <person name="Yoshida Y."/>
            <person name="Ohtoshi R."/>
            <person name="Malay A.D."/>
            <person name="Moran D.A.P."/>
            <person name="Tomita M."/>
            <person name="Numata K."/>
            <person name="Arakawa K."/>
        </authorList>
    </citation>
    <scope>NUCLEOTIDE SEQUENCE</scope>
</reference>
<keyword evidence="1" id="KW-0012">Acyltransferase</keyword>
<evidence type="ECO:0000313" key="2">
    <source>
        <dbReference type="Proteomes" id="UP000887013"/>
    </source>
</evidence>
<accession>A0A8X6Q5B1</accession>
<dbReference type="EMBL" id="BMAW01028335">
    <property type="protein sequence ID" value="GFU06959.1"/>
    <property type="molecule type" value="Genomic_DNA"/>
</dbReference>
<proteinExistence type="predicted"/>
<dbReference type="GO" id="GO:0016746">
    <property type="term" value="F:acyltransferase activity"/>
    <property type="evidence" value="ECO:0007669"/>
    <property type="project" value="UniProtKB-KW"/>
</dbReference>
<name>A0A8X6Q5B1_NEPPI</name>
<dbReference type="AlphaFoldDB" id="A0A8X6Q5B1"/>
<comment type="caution">
    <text evidence="1">The sequence shown here is derived from an EMBL/GenBank/DDBJ whole genome shotgun (WGS) entry which is preliminary data.</text>
</comment>
<evidence type="ECO:0000313" key="1">
    <source>
        <dbReference type="EMBL" id="GFU06959.1"/>
    </source>
</evidence>
<keyword evidence="2" id="KW-1185">Reference proteome</keyword>
<dbReference type="OrthoDB" id="5962536at2759"/>
<organism evidence="1 2">
    <name type="scientific">Nephila pilipes</name>
    <name type="common">Giant wood spider</name>
    <name type="synonym">Nephila maculata</name>
    <dbReference type="NCBI Taxonomy" id="299642"/>
    <lineage>
        <taxon>Eukaryota</taxon>
        <taxon>Metazoa</taxon>
        <taxon>Ecdysozoa</taxon>
        <taxon>Arthropoda</taxon>
        <taxon>Chelicerata</taxon>
        <taxon>Arachnida</taxon>
        <taxon>Araneae</taxon>
        <taxon>Araneomorphae</taxon>
        <taxon>Entelegynae</taxon>
        <taxon>Araneoidea</taxon>
        <taxon>Nephilidae</taxon>
        <taxon>Nephila</taxon>
    </lineage>
</organism>
<gene>
    <name evidence="1" type="primary">GPAM</name>
    <name evidence="1" type="ORF">NPIL_377261</name>
</gene>
<dbReference type="Proteomes" id="UP000887013">
    <property type="component" value="Unassembled WGS sequence"/>
</dbReference>
<keyword evidence="1" id="KW-0808">Transferase</keyword>